<keyword evidence="6" id="KW-0687">Ribonucleoprotein</keyword>
<evidence type="ECO:0000313" key="10">
    <source>
        <dbReference type="Proteomes" id="UP000030765"/>
    </source>
</evidence>
<keyword evidence="3" id="KW-0809">Transit peptide</keyword>
<dbReference type="VEuPathDB" id="VectorBase:ASIC005692"/>
<evidence type="ECO:0000313" key="9">
    <source>
        <dbReference type="EnsemblMetazoa" id="ASIC005692-PA"/>
    </source>
</evidence>
<proteinExistence type="inferred from homology"/>
<comment type="subcellular location">
    <subcellularLocation>
        <location evidence="1">Mitochondrion</location>
    </subcellularLocation>
</comment>
<dbReference type="AlphaFoldDB" id="A0A084VK45"/>
<dbReference type="InterPro" id="IPR027417">
    <property type="entry name" value="P-loop_NTPase"/>
</dbReference>
<protein>
    <recommendedName>
        <fullName evidence="7">Small ribosomal subunit protein mS29</fullName>
    </recommendedName>
</protein>
<evidence type="ECO:0000256" key="4">
    <source>
        <dbReference type="ARBA" id="ARBA00022980"/>
    </source>
</evidence>
<evidence type="ECO:0000256" key="2">
    <source>
        <dbReference type="ARBA" id="ARBA00009863"/>
    </source>
</evidence>
<dbReference type="PANTHER" id="PTHR12810:SF0">
    <property type="entry name" value="SMALL RIBOSOMAL SUBUNIT PROTEIN MS29"/>
    <property type="match status" value="1"/>
</dbReference>
<dbReference type="SUPFAM" id="SSF52540">
    <property type="entry name" value="P-loop containing nucleoside triphosphate hydrolases"/>
    <property type="match status" value="1"/>
</dbReference>
<evidence type="ECO:0000256" key="6">
    <source>
        <dbReference type="ARBA" id="ARBA00023274"/>
    </source>
</evidence>
<organism evidence="8">
    <name type="scientific">Anopheles sinensis</name>
    <name type="common">Mosquito</name>
    <dbReference type="NCBI Taxonomy" id="74873"/>
    <lineage>
        <taxon>Eukaryota</taxon>
        <taxon>Metazoa</taxon>
        <taxon>Ecdysozoa</taxon>
        <taxon>Arthropoda</taxon>
        <taxon>Hexapoda</taxon>
        <taxon>Insecta</taxon>
        <taxon>Pterygota</taxon>
        <taxon>Neoptera</taxon>
        <taxon>Endopterygota</taxon>
        <taxon>Diptera</taxon>
        <taxon>Nematocera</taxon>
        <taxon>Culicoidea</taxon>
        <taxon>Culicidae</taxon>
        <taxon>Anophelinae</taxon>
        <taxon>Anopheles</taxon>
    </lineage>
</organism>
<dbReference type="Pfam" id="PF10236">
    <property type="entry name" value="DAP3"/>
    <property type="match status" value="1"/>
</dbReference>
<gene>
    <name evidence="8" type="ORF">ZHAS_00005692</name>
</gene>
<dbReference type="STRING" id="74873.A0A084VK45"/>
<dbReference type="GO" id="GO:0006915">
    <property type="term" value="P:apoptotic process"/>
    <property type="evidence" value="ECO:0007669"/>
    <property type="project" value="InterPro"/>
</dbReference>
<keyword evidence="10" id="KW-1185">Reference proteome</keyword>
<keyword evidence="4" id="KW-0689">Ribosomal protein</keyword>
<sequence>MRMIKSFHPGRVLYSTVTAGRMMQKFDEFRTLEQTPVKHDRSALSRFYTVPVEVHRQIFANRGLPKNFEKQIKTFNECCLMVREPGVEIIKHLQRTDFDRPVNRFVLYGEDGAGKSLTLAHLLHYGYQQQYVLVHVPWVPNWMRRGLGTDNVRTIDGAIDLPLVGAAWLMHFKCQNGPLLNRLGLTVSKDYAWSKRETTPTGSSLIALVDHGIRRAKFACNVIAALLHELKQHSSSGQMKTMVVIDGFNAFFHPRTRITLAHPFLDITRNDWTNGVCVLAVDRLAQTEHRMLSCLPKCLLHREGFEHLDPFVPIRVNAYNEAEFHSCIQYYLDRKWIAAVKPGFVEELKQMSCLNPFQLMRLCSSL</sequence>
<dbReference type="VEuPathDB" id="VectorBase:ASIS020922"/>
<dbReference type="GO" id="GO:0003735">
    <property type="term" value="F:structural constituent of ribosome"/>
    <property type="evidence" value="ECO:0007669"/>
    <property type="project" value="TreeGrafter"/>
</dbReference>
<evidence type="ECO:0000313" key="8">
    <source>
        <dbReference type="EMBL" id="KFB38339.1"/>
    </source>
</evidence>
<dbReference type="GO" id="GO:0005763">
    <property type="term" value="C:mitochondrial small ribosomal subunit"/>
    <property type="evidence" value="ECO:0007669"/>
    <property type="project" value="TreeGrafter"/>
</dbReference>
<dbReference type="EMBL" id="KE524943">
    <property type="protein sequence ID" value="KFB38339.1"/>
    <property type="molecule type" value="Genomic_DNA"/>
</dbReference>
<dbReference type="EMBL" id="ATLV01014108">
    <property type="status" value="NOT_ANNOTATED_CDS"/>
    <property type="molecule type" value="Genomic_DNA"/>
</dbReference>
<dbReference type="Proteomes" id="UP000030765">
    <property type="component" value="Unassembled WGS sequence"/>
</dbReference>
<evidence type="ECO:0000256" key="1">
    <source>
        <dbReference type="ARBA" id="ARBA00004173"/>
    </source>
</evidence>
<accession>A0A084VK45</accession>
<reference evidence="8 10" key="1">
    <citation type="journal article" date="2014" name="BMC Genomics">
        <title>Genome sequence of Anopheles sinensis provides insight into genetics basis of mosquito competence for malaria parasites.</title>
        <authorList>
            <person name="Zhou D."/>
            <person name="Zhang D."/>
            <person name="Ding G."/>
            <person name="Shi L."/>
            <person name="Hou Q."/>
            <person name="Ye Y."/>
            <person name="Xu Y."/>
            <person name="Zhou H."/>
            <person name="Xiong C."/>
            <person name="Li S."/>
            <person name="Yu J."/>
            <person name="Hong S."/>
            <person name="Yu X."/>
            <person name="Zou P."/>
            <person name="Chen C."/>
            <person name="Chang X."/>
            <person name="Wang W."/>
            <person name="Lv Y."/>
            <person name="Sun Y."/>
            <person name="Ma L."/>
            <person name="Shen B."/>
            <person name="Zhu C."/>
        </authorList>
    </citation>
    <scope>NUCLEOTIDE SEQUENCE [LARGE SCALE GENOMIC DNA]</scope>
</reference>
<dbReference type="EnsemblMetazoa" id="ASIC005692-RA">
    <property type="protein sequence ID" value="ASIC005692-PA"/>
    <property type="gene ID" value="ASIC005692"/>
</dbReference>
<name>A0A084VK45_ANOSI</name>
<dbReference type="OMA" id="AVHHAYT"/>
<dbReference type="InterPro" id="IPR008092">
    <property type="entry name" value="Ribosomal_mS29_met"/>
</dbReference>
<keyword evidence="5" id="KW-0496">Mitochondrion</keyword>
<dbReference type="PANTHER" id="PTHR12810">
    <property type="entry name" value="MITOCHONDRIAL 28S RIBOSOMAL PROTEIN S29"/>
    <property type="match status" value="1"/>
</dbReference>
<dbReference type="OrthoDB" id="274828at2759"/>
<evidence type="ECO:0000256" key="7">
    <source>
        <dbReference type="ARBA" id="ARBA00035140"/>
    </source>
</evidence>
<evidence type="ECO:0000256" key="5">
    <source>
        <dbReference type="ARBA" id="ARBA00023128"/>
    </source>
</evidence>
<reference evidence="9" key="2">
    <citation type="submission" date="2020-05" db="UniProtKB">
        <authorList>
            <consortium name="EnsemblMetazoa"/>
        </authorList>
    </citation>
    <scope>IDENTIFICATION</scope>
</reference>
<dbReference type="InterPro" id="IPR019368">
    <property type="entry name" value="Ribosomal_mS29"/>
</dbReference>
<evidence type="ECO:0000256" key="3">
    <source>
        <dbReference type="ARBA" id="ARBA00022946"/>
    </source>
</evidence>
<comment type="similarity">
    <text evidence="2">Belongs to the mitochondrion-specific ribosomal protein mS29 family.</text>
</comment>
<dbReference type="PRINTS" id="PR01716">
    <property type="entry name" value="DEATHASSOCP3"/>
</dbReference>